<name>A0ABM3H981_9MYRT</name>
<evidence type="ECO:0000259" key="2">
    <source>
        <dbReference type="SMART" id="SM00256"/>
    </source>
</evidence>
<dbReference type="CDD" id="cd22157">
    <property type="entry name" value="F-box_AtFBW1-like"/>
    <property type="match status" value="1"/>
</dbReference>
<sequence length="137" mass="15263">MKSLSAETSRTLAESFTEDIVVEILSRLPIKSLMRFKCVNKRWRCLISDRGFAKLHLQRLNAGDITPSQRIVKSSPLETIDYELLDGGIGGDEGSAGVKHREPRMDDPSWEPDLVGSCDGLESNSTPNMSLPRVFRS</sequence>
<dbReference type="Proteomes" id="UP000827889">
    <property type="component" value="Chromosome 1"/>
</dbReference>
<dbReference type="Gene3D" id="1.20.1280.50">
    <property type="match status" value="1"/>
</dbReference>
<keyword evidence="3" id="KW-1185">Reference proteome</keyword>
<accession>A0ABM3H981</accession>
<dbReference type="InterPro" id="IPR001810">
    <property type="entry name" value="F-box_dom"/>
</dbReference>
<protein>
    <submittedName>
        <fullName evidence="4">F-box/kelch-repeat protein At3g06240-like</fullName>
    </submittedName>
</protein>
<dbReference type="SMART" id="SM00256">
    <property type="entry name" value="FBOX"/>
    <property type="match status" value="1"/>
</dbReference>
<reference evidence="4" key="2">
    <citation type="submission" date="2025-08" db="UniProtKB">
        <authorList>
            <consortium name="RefSeq"/>
        </authorList>
    </citation>
    <scope>IDENTIFICATION</scope>
    <source>
        <tissue evidence="4">Leaf</tissue>
    </source>
</reference>
<organism evidence="3 4">
    <name type="scientific">Rhodamnia argentea</name>
    <dbReference type="NCBI Taxonomy" id="178133"/>
    <lineage>
        <taxon>Eukaryota</taxon>
        <taxon>Viridiplantae</taxon>
        <taxon>Streptophyta</taxon>
        <taxon>Embryophyta</taxon>
        <taxon>Tracheophyta</taxon>
        <taxon>Spermatophyta</taxon>
        <taxon>Magnoliopsida</taxon>
        <taxon>eudicotyledons</taxon>
        <taxon>Gunneridae</taxon>
        <taxon>Pentapetalae</taxon>
        <taxon>rosids</taxon>
        <taxon>malvids</taxon>
        <taxon>Myrtales</taxon>
        <taxon>Myrtaceae</taxon>
        <taxon>Myrtoideae</taxon>
        <taxon>Myrteae</taxon>
        <taxon>Australasian group</taxon>
        <taxon>Rhodamnia</taxon>
    </lineage>
</organism>
<dbReference type="InterPro" id="IPR036047">
    <property type="entry name" value="F-box-like_dom_sf"/>
</dbReference>
<dbReference type="InterPro" id="IPR050796">
    <property type="entry name" value="SCF_F-box_component"/>
</dbReference>
<dbReference type="GeneID" id="125314582"/>
<evidence type="ECO:0000256" key="1">
    <source>
        <dbReference type="SAM" id="MobiDB-lite"/>
    </source>
</evidence>
<dbReference type="PANTHER" id="PTHR31672:SF13">
    <property type="entry name" value="F-BOX PROTEIN CPR30-LIKE"/>
    <property type="match status" value="1"/>
</dbReference>
<feature type="region of interest" description="Disordered" evidence="1">
    <location>
        <begin position="91"/>
        <end position="137"/>
    </location>
</feature>
<dbReference type="RefSeq" id="XP_048133133.1">
    <property type="nucleotide sequence ID" value="XM_048277176.1"/>
</dbReference>
<proteinExistence type="predicted"/>
<evidence type="ECO:0000313" key="3">
    <source>
        <dbReference type="Proteomes" id="UP000827889"/>
    </source>
</evidence>
<dbReference type="Pfam" id="PF00646">
    <property type="entry name" value="F-box"/>
    <property type="match status" value="1"/>
</dbReference>
<dbReference type="SUPFAM" id="SSF81383">
    <property type="entry name" value="F-box domain"/>
    <property type="match status" value="1"/>
</dbReference>
<gene>
    <name evidence="4" type="primary">LOC125314582</name>
</gene>
<evidence type="ECO:0000313" key="4">
    <source>
        <dbReference type="RefSeq" id="XP_048133133.1"/>
    </source>
</evidence>
<dbReference type="PANTHER" id="PTHR31672">
    <property type="entry name" value="BNACNNG10540D PROTEIN"/>
    <property type="match status" value="1"/>
</dbReference>
<feature type="domain" description="F-box" evidence="2">
    <location>
        <begin position="16"/>
        <end position="56"/>
    </location>
</feature>
<reference evidence="3" key="1">
    <citation type="submission" date="2025-05" db="UniProtKB">
        <authorList>
            <consortium name="RefSeq"/>
        </authorList>
    </citation>
    <scope>NUCLEOTIDE SEQUENCE [LARGE SCALE GENOMIC DNA]</scope>
</reference>